<dbReference type="InterPro" id="IPR053146">
    <property type="entry name" value="QDO-like"/>
</dbReference>
<feature type="domain" description="Cupin type-2" evidence="1">
    <location>
        <begin position="37"/>
        <end position="84"/>
    </location>
</feature>
<evidence type="ECO:0000313" key="3">
    <source>
        <dbReference type="Proteomes" id="UP000390335"/>
    </source>
</evidence>
<reference evidence="2 3" key="1">
    <citation type="journal article" date="2020" name="Genome Biol. Evol.">
        <title>Rhizobium dioscoreae sp. nov., a plant growth-promoting bacterium isolated from yam (Dioscorea species).</title>
        <authorList>
            <person name="Ouyabe M."/>
            <person name="Tanaka N."/>
            <person name="Shiwa Y."/>
            <person name="Fujita N."/>
            <person name="Kikuno H."/>
            <person name="Babil P."/>
            <person name="Shiwachi H."/>
        </authorList>
    </citation>
    <scope>NUCLEOTIDE SEQUENCE [LARGE SCALE GENOMIC DNA]</scope>
    <source>
        <strain evidence="2 3">S-93</strain>
    </source>
</reference>
<accession>A0ABQ0ZCK6</accession>
<dbReference type="Pfam" id="PF07883">
    <property type="entry name" value="Cupin_2"/>
    <property type="match status" value="1"/>
</dbReference>
<dbReference type="SUPFAM" id="SSF51182">
    <property type="entry name" value="RmlC-like cupins"/>
    <property type="match status" value="1"/>
</dbReference>
<evidence type="ECO:0000259" key="1">
    <source>
        <dbReference type="Pfam" id="PF07883"/>
    </source>
</evidence>
<protein>
    <recommendedName>
        <fullName evidence="1">Cupin type-2 domain-containing protein</fullName>
    </recommendedName>
</protein>
<dbReference type="EMBL" id="BLAJ01000015">
    <property type="protein sequence ID" value="GES53238.1"/>
    <property type="molecule type" value="Genomic_DNA"/>
</dbReference>
<comment type="caution">
    <text evidence="2">The sequence shown here is derived from an EMBL/GenBank/DDBJ whole genome shotgun (WGS) entry which is preliminary data.</text>
</comment>
<name>A0ABQ0ZCK6_9HYPH</name>
<dbReference type="RefSeq" id="WP_233788726.1">
    <property type="nucleotide sequence ID" value="NZ_BLAI01000011.1"/>
</dbReference>
<organism evidence="2 3">
    <name type="scientific">Rhizobium dioscoreae</name>
    <dbReference type="NCBI Taxonomy" id="2653122"/>
    <lineage>
        <taxon>Bacteria</taxon>
        <taxon>Pseudomonadati</taxon>
        <taxon>Pseudomonadota</taxon>
        <taxon>Alphaproteobacteria</taxon>
        <taxon>Hyphomicrobiales</taxon>
        <taxon>Rhizobiaceae</taxon>
        <taxon>Rhizobium/Agrobacterium group</taxon>
        <taxon>Rhizobium</taxon>
    </lineage>
</organism>
<dbReference type="Proteomes" id="UP000390335">
    <property type="component" value="Unassembled WGS sequence"/>
</dbReference>
<proteinExistence type="predicted"/>
<gene>
    <name evidence="2" type="ORF">RsS93_58520</name>
</gene>
<keyword evidence="3" id="KW-1185">Reference proteome</keyword>
<dbReference type="InterPro" id="IPR011051">
    <property type="entry name" value="RmlC_Cupin_sf"/>
</dbReference>
<dbReference type="Gene3D" id="2.60.120.10">
    <property type="entry name" value="Jelly Rolls"/>
    <property type="match status" value="1"/>
</dbReference>
<dbReference type="InterPro" id="IPR013096">
    <property type="entry name" value="Cupin_2"/>
</dbReference>
<dbReference type="PANTHER" id="PTHR36440:SF1">
    <property type="entry name" value="PUTATIVE (AFU_ORTHOLOGUE AFUA_8G07350)-RELATED"/>
    <property type="match status" value="1"/>
</dbReference>
<evidence type="ECO:0000313" key="2">
    <source>
        <dbReference type="EMBL" id="GES53238.1"/>
    </source>
</evidence>
<dbReference type="PANTHER" id="PTHR36440">
    <property type="entry name" value="PUTATIVE (AFU_ORTHOLOGUE AFUA_8G07350)-RELATED"/>
    <property type="match status" value="1"/>
</dbReference>
<dbReference type="InterPro" id="IPR014710">
    <property type="entry name" value="RmlC-like_jellyroll"/>
</dbReference>
<sequence length="85" mass="9344">MPQNTQDLRIGGVSMKCLLSGAQTGGQFCLFENRSNGDTRTPIHVHADYDETIYMVEGELAAIIDRKEHSLTTGDCIFMPRGVPS</sequence>